<keyword evidence="1" id="KW-0812">Transmembrane</keyword>
<keyword evidence="1" id="KW-0472">Membrane</keyword>
<dbReference type="PANTHER" id="PTHR36836:SF1">
    <property type="entry name" value="COLANIC ACID BIOSYNTHESIS PROTEIN WCAK"/>
    <property type="match status" value="1"/>
</dbReference>
<dbReference type="Proteomes" id="UP000001172">
    <property type="component" value="Chromosome"/>
</dbReference>
<dbReference type="InterPro" id="IPR007345">
    <property type="entry name" value="Polysacch_pyruvyl_Trfase"/>
</dbReference>
<dbReference type="Pfam" id="PF04230">
    <property type="entry name" value="PS_pyruv_trans"/>
    <property type="match status" value="1"/>
</dbReference>
<reference evidence="3 4" key="1">
    <citation type="journal article" date="2004" name="Nucleic Acids Res.">
        <title>Thermoadaptation trait revealed by the genome sequence of thermophilic Geobacillus kaustophilus.</title>
        <authorList>
            <person name="Takami H."/>
            <person name="Takaki Y."/>
            <person name="Chee G.J."/>
            <person name="Nishi S."/>
            <person name="Shimamura S."/>
            <person name="Suzuki H."/>
            <person name="Matsui S."/>
            <person name="Uchiyama I."/>
        </authorList>
    </citation>
    <scope>NUCLEOTIDE SEQUENCE [LARGE SCALE GENOMIC DNA]</scope>
    <source>
        <strain evidence="3 4">HTA426</strain>
    </source>
</reference>
<evidence type="ECO:0000259" key="2">
    <source>
        <dbReference type="Pfam" id="PF04230"/>
    </source>
</evidence>
<evidence type="ECO:0000313" key="4">
    <source>
        <dbReference type="Proteomes" id="UP000001172"/>
    </source>
</evidence>
<dbReference type="KEGG" id="gka:GK3298"/>
<dbReference type="RefSeq" id="WP_011232768.1">
    <property type="nucleotide sequence ID" value="NC_006510.1"/>
</dbReference>
<feature type="transmembrane region" description="Helical" evidence="1">
    <location>
        <begin position="90"/>
        <end position="110"/>
    </location>
</feature>
<dbReference type="PATRIC" id="fig|235909.7.peg.3519"/>
<organism evidence="3 4">
    <name type="scientific">Geobacillus kaustophilus (strain HTA426)</name>
    <dbReference type="NCBI Taxonomy" id="235909"/>
    <lineage>
        <taxon>Bacteria</taxon>
        <taxon>Bacillati</taxon>
        <taxon>Bacillota</taxon>
        <taxon>Bacilli</taxon>
        <taxon>Bacillales</taxon>
        <taxon>Anoxybacillaceae</taxon>
        <taxon>Geobacillus</taxon>
        <taxon>Geobacillus thermoleovorans group</taxon>
    </lineage>
</organism>
<sequence length="423" mass="50403">MKQKIKVLYRGAYNLYNFGDDLLFIANLHLLEKHYHKDDIDIYVVKNFDSLKRLQYQTRFHLYESYEIIDDLKKAGKGLKKIKVFKPIRYFLAILILIAIWINICIYRIIGKPYFYRNYINFMKELDMIHYIGGGYLAEKWITTLILEFITIYLARKINPKLVIIGTGLGIGPFRKRWHLKLLKIFLQQFDRIYVREDESLRLAEKLNLKVEVTRLGDDVILLYDFLKGKYVASSDRESKNVAMNLKDFPDHNYYYIKEELIRLLNDLSKHGYRIHFFSFGKFPGPDDNKIVRLLDKEIKKELQINNPYDQGLHAFLESMSNCLFGIGFAYHFNVICALLQVKTLALYAGDYYKQKIQGVMDYLYKETKVMSLEEFKSFPKEKLIPFIEKQYLDIANIELIYRKMELEYVKCYEQLLPGRVKQ</sequence>
<keyword evidence="1" id="KW-1133">Transmembrane helix</keyword>
<feature type="domain" description="Polysaccharide pyruvyl transferase" evidence="2">
    <location>
        <begin position="17"/>
        <end position="348"/>
    </location>
</feature>
<name>Q5KUQ3_GEOKA</name>
<gene>
    <name evidence="3" type="ordered locus">GK3298</name>
</gene>
<accession>Q5KUQ3</accession>
<keyword evidence="4" id="KW-1185">Reference proteome</keyword>
<dbReference type="eggNOG" id="COG2327">
    <property type="taxonomic scope" value="Bacteria"/>
</dbReference>
<evidence type="ECO:0000313" key="3">
    <source>
        <dbReference type="EMBL" id="BAD77583.1"/>
    </source>
</evidence>
<protein>
    <submittedName>
        <fullName evidence="3">Hypothetical conserved protein</fullName>
    </submittedName>
</protein>
<dbReference type="HOGENOM" id="CLU_648535_0_0_9"/>
<evidence type="ECO:0000256" key="1">
    <source>
        <dbReference type="SAM" id="Phobius"/>
    </source>
</evidence>
<proteinExistence type="predicted"/>
<dbReference type="EMBL" id="BA000043">
    <property type="protein sequence ID" value="BAD77583.1"/>
    <property type="molecule type" value="Genomic_DNA"/>
</dbReference>
<dbReference type="PANTHER" id="PTHR36836">
    <property type="entry name" value="COLANIC ACID BIOSYNTHESIS PROTEIN WCAK"/>
    <property type="match status" value="1"/>
</dbReference>
<dbReference type="STRING" id="235909.GK3298"/>
<dbReference type="AlphaFoldDB" id="Q5KUQ3"/>